<reference evidence="1" key="2">
    <citation type="submission" date="2020-09" db="EMBL/GenBank/DDBJ databases">
        <authorList>
            <person name="Sun Q."/>
            <person name="Sedlacek I."/>
        </authorList>
    </citation>
    <scope>NUCLEOTIDE SEQUENCE</scope>
    <source>
        <strain evidence="1">CCM 8711</strain>
    </source>
</reference>
<comment type="caution">
    <text evidence="1">The sequence shown here is derived from an EMBL/GenBank/DDBJ whole genome shotgun (WGS) entry which is preliminary data.</text>
</comment>
<proteinExistence type="predicted"/>
<evidence type="ECO:0008006" key="3">
    <source>
        <dbReference type="Google" id="ProtNLM"/>
    </source>
</evidence>
<accession>A0A917N4S4</accession>
<evidence type="ECO:0000313" key="2">
    <source>
        <dbReference type="Proteomes" id="UP000662074"/>
    </source>
</evidence>
<dbReference type="Proteomes" id="UP000662074">
    <property type="component" value="Unassembled WGS sequence"/>
</dbReference>
<name>A0A917N4S4_9SPHI</name>
<protein>
    <recommendedName>
        <fullName evidence="3">Recombinase zinc beta ribbon domain-containing protein</fullName>
    </recommendedName>
</protein>
<keyword evidence="2" id="KW-1185">Reference proteome</keyword>
<dbReference type="AlphaFoldDB" id="A0A917N4S4"/>
<sequence>MLTGCASKGCTKYYHYYHCFSKCGIRFSAQFVDEKFYEQISGFMVNPAHIEIYTEIIKELYEKSTFQEKSEISLYKRQLTEYSDKITKARELLIICALDTAYYRIVKNESEHQITILEGKLINIPKQEEG</sequence>
<organism evidence="1 2">
    <name type="scientific">Mucilaginibacter galii</name>
    <dbReference type="NCBI Taxonomy" id="2005073"/>
    <lineage>
        <taxon>Bacteria</taxon>
        <taxon>Pseudomonadati</taxon>
        <taxon>Bacteroidota</taxon>
        <taxon>Sphingobacteriia</taxon>
        <taxon>Sphingobacteriales</taxon>
        <taxon>Sphingobacteriaceae</taxon>
        <taxon>Mucilaginibacter</taxon>
    </lineage>
</organism>
<gene>
    <name evidence="1" type="ORF">GCM10011425_36590</name>
</gene>
<reference evidence="1" key="1">
    <citation type="journal article" date="2014" name="Int. J. Syst. Evol. Microbiol.">
        <title>Complete genome sequence of Corynebacterium casei LMG S-19264T (=DSM 44701T), isolated from a smear-ripened cheese.</title>
        <authorList>
            <consortium name="US DOE Joint Genome Institute (JGI-PGF)"/>
            <person name="Walter F."/>
            <person name="Albersmeier A."/>
            <person name="Kalinowski J."/>
            <person name="Ruckert C."/>
        </authorList>
    </citation>
    <scope>NUCLEOTIDE SEQUENCE</scope>
    <source>
        <strain evidence="1">CCM 8711</strain>
    </source>
</reference>
<evidence type="ECO:0000313" key="1">
    <source>
        <dbReference type="EMBL" id="GGI52447.1"/>
    </source>
</evidence>
<dbReference type="EMBL" id="BMDO01000013">
    <property type="protein sequence ID" value="GGI52447.1"/>
    <property type="molecule type" value="Genomic_DNA"/>
</dbReference>
<dbReference type="RefSeq" id="WP_377169293.1">
    <property type="nucleotide sequence ID" value="NZ_CBCSDW010000021.1"/>
</dbReference>